<accession>A0AA39VGS6</accession>
<gene>
    <name evidence="2" type="ORF">LWI29_026805</name>
</gene>
<proteinExistence type="predicted"/>
<evidence type="ECO:0000313" key="3">
    <source>
        <dbReference type="Proteomes" id="UP001168877"/>
    </source>
</evidence>
<evidence type="ECO:0000313" key="2">
    <source>
        <dbReference type="EMBL" id="KAK0579475.1"/>
    </source>
</evidence>
<keyword evidence="3" id="KW-1185">Reference proteome</keyword>
<feature type="region of interest" description="Disordered" evidence="1">
    <location>
        <begin position="42"/>
        <end position="66"/>
    </location>
</feature>
<sequence>MNLTGRIGHGTKECPDDNARAEALRGETPKFGAWMRALVPERSRGRFQSLQSGSSTDKEKSLEGSCDVGLEGSPTFKIGSLESHKGESIATVAAMRKTTEVAQSKTLTVSSGSGPPRGEGLRVDGPLDLPVGNLEDKACGKNKAHSKSKVDICEENAAVPNPYLTCDFPLSVAKLPQIKLQIQIKIKIRVCKITRPETRGVLRREVRDGQRCGDSSNNDGDVCDGEMCSMARGTRWLEVSDGHRSATARCVRRLEVPRRW</sequence>
<dbReference type="Proteomes" id="UP001168877">
    <property type="component" value="Unassembled WGS sequence"/>
</dbReference>
<organism evidence="2 3">
    <name type="scientific">Acer saccharum</name>
    <name type="common">Sugar maple</name>
    <dbReference type="NCBI Taxonomy" id="4024"/>
    <lineage>
        <taxon>Eukaryota</taxon>
        <taxon>Viridiplantae</taxon>
        <taxon>Streptophyta</taxon>
        <taxon>Embryophyta</taxon>
        <taxon>Tracheophyta</taxon>
        <taxon>Spermatophyta</taxon>
        <taxon>Magnoliopsida</taxon>
        <taxon>eudicotyledons</taxon>
        <taxon>Gunneridae</taxon>
        <taxon>Pentapetalae</taxon>
        <taxon>rosids</taxon>
        <taxon>malvids</taxon>
        <taxon>Sapindales</taxon>
        <taxon>Sapindaceae</taxon>
        <taxon>Hippocastanoideae</taxon>
        <taxon>Acereae</taxon>
        <taxon>Acer</taxon>
    </lineage>
</organism>
<dbReference type="AlphaFoldDB" id="A0AA39VGS6"/>
<reference evidence="2" key="2">
    <citation type="submission" date="2023-06" db="EMBL/GenBank/DDBJ databases">
        <authorList>
            <person name="Swenson N.G."/>
            <person name="Wegrzyn J.L."/>
            <person name="Mcevoy S.L."/>
        </authorList>
    </citation>
    <scope>NUCLEOTIDE SEQUENCE</scope>
    <source>
        <strain evidence="2">NS2018</strain>
        <tissue evidence="2">Leaf</tissue>
    </source>
</reference>
<evidence type="ECO:0000256" key="1">
    <source>
        <dbReference type="SAM" id="MobiDB-lite"/>
    </source>
</evidence>
<name>A0AA39VGS6_ACESA</name>
<dbReference type="EMBL" id="JAUESC010000385">
    <property type="protein sequence ID" value="KAK0579475.1"/>
    <property type="molecule type" value="Genomic_DNA"/>
</dbReference>
<feature type="compositionally biased region" description="Polar residues" evidence="1">
    <location>
        <begin position="103"/>
        <end position="113"/>
    </location>
</feature>
<feature type="region of interest" description="Disordered" evidence="1">
    <location>
        <begin position="103"/>
        <end position="123"/>
    </location>
</feature>
<reference evidence="2" key="1">
    <citation type="journal article" date="2022" name="Plant J.">
        <title>Strategies of tolerance reflected in two North American maple genomes.</title>
        <authorList>
            <person name="McEvoy S.L."/>
            <person name="Sezen U.U."/>
            <person name="Trouern-Trend A."/>
            <person name="McMahon S.M."/>
            <person name="Schaberg P.G."/>
            <person name="Yang J."/>
            <person name="Wegrzyn J.L."/>
            <person name="Swenson N.G."/>
        </authorList>
    </citation>
    <scope>NUCLEOTIDE SEQUENCE</scope>
    <source>
        <strain evidence="2">NS2018</strain>
    </source>
</reference>
<comment type="caution">
    <text evidence="2">The sequence shown here is derived from an EMBL/GenBank/DDBJ whole genome shotgun (WGS) entry which is preliminary data.</text>
</comment>
<protein>
    <submittedName>
        <fullName evidence="2">Uncharacterized protein</fullName>
    </submittedName>
</protein>
<feature type="compositionally biased region" description="Polar residues" evidence="1">
    <location>
        <begin position="46"/>
        <end position="55"/>
    </location>
</feature>